<reference evidence="2" key="1">
    <citation type="submission" date="2023-03" db="EMBL/GenBank/DDBJ databases">
        <title>MT1 and MT2 Draft Genomes of Novel Species.</title>
        <authorList>
            <person name="Venkateswaran K."/>
        </authorList>
    </citation>
    <scope>NUCLEOTIDE SEQUENCE</scope>
    <source>
        <strain evidence="2">F6_3S_P_1C</strain>
    </source>
</reference>
<keyword evidence="1" id="KW-0812">Transmembrane</keyword>
<feature type="transmembrane region" description="Helical" evidence="1">
    <location>
        <begin position="49"/>
        <end position="70"/>
    </location>
</feature>
<dbReference type="EMBL" id="JAROCD010000002">
    <property type="protein sequence ID" value="MDN4600552.1"/>
    <property type="molecule type" value="Genomic_DNA"/>
</dbReference>
<gene>
    <name evidence="2" type="ORF">P5G61_04895</name>
</gene>
<sequence>MNRQGLGVVLLFAGIVLYGIIHIGTIMHLPDVTSWSTQWGRYLQGAFETGGIIGLFLSILLFIIGVTLLLPRLLADLSNGKVMDDIRERNREFDEKYGNQNN</sequence>
<protein>
    <submittedName>
        <fullName evidence="2">Uncharacterized protein</fullName>
    </submittedName>
</protein>
<name>A0ABT8J632_9BACL</name>
<comment type="caution">
    <text evidence="2">The sequence shown here is derived from an EMBL/GenBank/DDBJ whole genome shotgun (WGS) entry which is preliminary data.</text>
</comment>
<evidence type="ECO:0000313" key="2">
    <source>
        <dbReference type="EMBL" id="MDN4600552.1"/>
    </source>
</evidence>
<dbReference type="RefSeq" id="WP_301245020.1">
    <property type="nucleotide sequence ID" value="NZ_JAROCD010000002.1"/>
</dbReference>
<dbReference type="Proteomes" id="UP001174205">
    <property type="component" value="Unassembled WGS sequence"/>
</dbReference>
<keyword evidence="1" id="KW-0472">Membrane</keyword>
<feature type="transmembrane region" description="Helical" evidence="1">
    <location>
        <begin position="7"/>
        <end position="29"/>
    </location>
</feature>
<proteinExistence type="predicted"/>
<accession>A0ABT8J632</accession>
<evidence type="ECO:0000313" key="3">
    <source>
        <dbReference type="Proteomes" id="UP001174205"/>
    </source>
</evidence>
<keyword evidence="3" id="KW-1185">Reference proteome</keyword>
<evidence type="ECO:0000256" key="1">
    <source>
        <dbReference type="SAM" id="Phobius"/>
    </source>
</evidence>
<organism evidence="2 3">
    <name type="scientific">Paenibacillus vandeheii</name>
    <dbReference type="NCBI Taxonomy" id="3035917"/>
    <lineage>
        <taxon>Bacteria</taxon>
        <taxon>Bacillati</taxon>
        <taxon>Bacillota</taxon>
        <taxon>Bacilli</taxon>
        <taxon>Bacillales</taxon>
        <taxon>Paenibacillaceae</taxon>
        <taxon>Paenibacillus</taxon>
    </lineage>
</organism>
<keyword evidence="1" id="KW-1133">Transmembrane helix</keyword>